<protein>
    <submittedName>
        <fullName evidence="1">Uncharacterized protein</fullName>
    </submittedName>
</protein>
<dbReference type="EMBL" id="LILB01000001">
    <property type="protein sequence ID" value="KOO51319.1"/>
    <property type="molecule type" value="Genomic_DNA"/>
</dbReference>
<keyword evidence="2" id="KW-1185">Reference proteome</keyword>
<comment type="caution">
    <text evidence="1">The sequence shown here is derived from an EMBL/GenBank/DDBJ whole genome shotgun (WGS) entry which is preliminary data.</text>
</comment>
<proteinExistence type="predicted"/>
<sequence>MKTIIQAFFCSLLIHIIFFSYTFGWGYIKAKFYKSNITNEYDPVVQTNVVFAFIGYGSPLVFLGIWFIGITILCAFIIILIKKYIKPYFKTLSK</sequence>
<dbReference type="AlphaFoldDB" id="A0A0M0LJU3"/>
<reference evidence="2" key="1">
    <citation type="submission" date="2015-08" db="EMBL/GenBank/DDBJ databases">
        <title>Fjat-10028 dsm 16317.</title>
        <authorList>
            <person name="Liu B."/>
            <person name="Wang J."/>
            <person name="Zhu Y."/>
            <person name="Liu G."/>
            <person name="Chen Q."/>
            <person name="Chen Z."/>
            <person name="Lan J."/>
            <person name="Che J."/>
            <person name="Ge C."/>
            <person name="Shi H."/>
            <person name="Pan Z."/>
            <person name="Liu X."/>
        </authorList>
    </citation>
    <scope>NUCLEOTIDE SEQUENCE [LARGE SCALE GENOMIC DNA]</scope>
    <source>
        <strain evidence="2">DSM 16317</strain>
    </source>
</reference>
<evidence type="ECO:0000313" key="1">
    <source>
        <dbReference type="EMBL" id="KOO51319.1"/>
    </source>
</evidence>
<name>A0A0M0LJU3_9BACL</name>
<organism evidence="1 2">
    <name type="scientific">Viridibacillus arvi</name>
    <dbReference type="NCBI Taxonomy" id="263475"/>
    <lineage>
        <taxon>Bacteria</taxon>
        <taxon>Bacillati</taxon>
        <taxon>Bacillota</taxon>
        <taxon>Bacilli</taxon>
        <taxon>Bacillales</taxon>
        <taxon>Caryophanaceae</taxon>
        <taxon>Viridibacillus</taxon>
    </lineage>
</organism>
<accession>A0A0M0LJU3</accession>
<dbReference type="STRING" id="263475.AMD00_02150"/>
<dbReference type="Proteomes" id="UP000036867">
    <property type="component" value="Unassembled WGS sequence"/>
</dbReference>
<evidence type="ECO:0000313" key="2">
    <source>
        <dbReference type="Proteomes" id="UP000036867"/>
    </source>
</evidence>
<gene>
    <name evidence="1" type="ORF">AMD00_02150</name>
</gene>